<dbReference type="Gramene" id="HORVU.MOREX.r2.1HG0034910.1">
    <property type="protein sequence ID" value="HORVU.MOREX.r2.1HG0034910.1"/>
    <property type="gene ID" value="HORVU.MOREX.r2.1HG0034910"/>
</dbReference>
<feature type="compositionally biased region" description="Low complexity" evidence="1">
    <location>
        <begin position="200"/>
        <end position="221"/>
    </location>
</feature>
<dbReference type="InterPro" id="IPR036236">
    <property type="entry name" value="Znf_C2H2_sf"/>
</dbReference>
<dbReference type="Gramene" id="HORVU.MOREX.r3.1HG0044950.1">
    <property type="protein sequence ID" value="HORVU.MOREX.r3.1HG0044950.1"/>
    <property type="gene ID" value="HORVU.MOREX.r3.1HG0044950"/>
</dbReference>
<dbReference type="SMART" id="SM00451">
    <property type="entry name" value="ZnF_U1"/>
    <property type="match status" value="3"/>
</dbReference>
<accession>A0A8I6WIZ0</accession>
<dbReference type="Proteomes" id="UP000011116">
    <property type="component" value="Chromosome 1H"/>
</dbReference>
<feature type="region of interest" description="Disordered" evidence="1">
    <location>
        <begin position="126"/>
        <end position="148"/>
    </location>
</feature>
<dbReference type="SMART" id="SM00355">
    <property type="entry name" value="ZnF_C2H2"/>
    <property type="match status" value="3"/>
</dbReference>
<organism evidence="3 4">
    <name type="scientific">Hordeum vulgare subsp. vulgare</name>
    <name type="common">Domesticated barley</name>
    <dbReference type="NCBI Taxonomy" id="112509"/>
    <lineage>
        <taxon>Eukaryota</taxon>
        <taxon>Viridiplantae</taxon>
        <taxon>Streptophyta</taxon>
        <taxon>Embryophyta</taxon>
        <taxon>Tracheophyta</taxon>
        <taxon>Spermatophyta</taxon>
        <taxon>Magnoliopsida</taxon>
        <taxon>Liliopsida</taxon>
        <taxon>Poales</taxon>
        <taxon>Poaceae</taxon>
        <taxon>BOP clade</taxon>
        <taxon>Pooideae</taxon>
        <taxon>Triticodae</taxon>
        <taxon>Triticeae</taxon>
        <taxon>Hordeinae</taxon>
        <taxon>Hordeum</taxon>
    </lineage>
</organism>
<dbReference type="PROSITE" id="PS00028">
    <property type="entry name" value="ZINC_FINGER_C2H2_1"/>
    <property type="match status" value="1"/>
</dbReference>
<protein>
    <recommendedName>
        <fullName evidence="2">C2H2-type domain-containing protein</fullName>
    </recommendedName>
</protein>
<reference evidence="3" key="3">
    <citation type="submission" date="2022-01" db="UniProtKB">
        <authorList>
            <consortium name="EnsemblPlants"/>
        </authorList>
    </citation>
    <scope>IDENTIFICATION</scope>
    <source>
        <strain evidence="3">subsp. vulgare</strain>
    </source>
</reference>
<reference evidence="3" key="2">
    <citation type="submission" date="2020-10" db="EMBL/GenBank/DDBJ databases">
        <authorList>
            <person name="Scholz U."/>
            <person name="Mascher M."/>
            <person name="Fiebig A."/>
        </authorList>
    </citation>
    <scope>NUCLEOTIDE SEQUENCE [LARGE SCALE GENOMIC DNA]</scope>
    <source>
        <strain evidence="3">cv. Morex</strain>
    </source>
</reference>
<keyword evidence="4" id="KW-1185">Reference proteome</keyword>
<evidence type="ECO:0000313" key="3">
    <source>
        <dbReference type="EnsemblPlants" id="HORVU.MOREX.r3.1HG0044950.1"/>
    </source>
</evidence>
<dbReference type="InterPro" id="IPR003604">
    <property type="entry name" value="Matrin/U1-like-C_Znf_C2H2"/>
</dbReference>
<proteinExistence type="predicted"/>
<evidence type="ECO:0000313" key="4">
    <source>
        <dbReference type="Proteomes" id="UP000011116"/>
    </source>
</evidence>
<feature type="region of interest" description="Disordered" evidence="1">
    <location>
        <begin position="67"/>
        <end position="113"/>
    </location>
</feature>
<dbReference type="InterPro" id="IPR052644">
    <property type="entry name" value="ZMAT3"/>
</dbReference>
<name>A0A8I6WIZ0_HORVV</name>
<evidence type="ECO:0000259" key="2">
    <source>
        <dbReference type="PROSITE" id="PS00028"/>
    </source>
</evidence>
<dbReference type="InterPro" id="IPR013087">
    <property type="entry name" value="Znf_C2H2_type"/>
</dbReference>
<feature type="domain" description="C2H2-type" evidence="2">
    <location>
        <begin position="250"/>
        <end position="272"/>
    </location>
</feature>
<dbReference type="EnsemblPlants" id="HORVU.MOREX.r3.1HG0044950.1">
    <property type="protein sequence ID" value="HORVU.MOREX.r3.1HG0044950.1"/>
    <property type="gene ID" value="HORVU.MOREX.r3.1HG0044950"/>
</dbReference>
<dbReference type="Gene3D" id="3.30.160.60">
    <property type="entry name" value="Classic Zinc Finger"/>
    <property type="match status" value="3"/>
</dbReference>
<reference evidence="4" key="1">
    <citation type="journal article" date="2012" name="Nature">
        <title>A physical, genetic and functional sequence assembly of the barley genome.</title>
        <authorList>
            <consortium name="The International Barley Genome Sequencing Consortium"/>
            <person name="Mayer K.F."/>
            <person name="Waugh R."/>
            <person name="Brown J.W."/>
            <person name="Schulman A."/>
            <person name="Langridge P."/>
            <person name="Platzer M."/>
            <person name="Fincher G.B."/>
            <person name="Muehlbauer G.J."/>
            <person name="Sato K."/>
            <person name="Close T.J."/>
            <person name="Wise R.P."/>
            <person name="Stein N."/>
        </authorList>
    </citation>
    <scope>NUCLEOTIDE SEQUENCE [LARGE SCALE GENOMIC DNA]</scope>
    <source>
        <strain evidence="4">cv. Morex</strain>
    </source>
</reference>
<feature type="region of interest" description="Disordered" evidence="1">
    <location>
        <begin position="187"/>
        <end position="243"/>
    </location>
</feature>
<dbReference type="PANTHER" id="PTHR46786:SF2">
    <property type="entry name" value="C2H2-TYPE DOMAIN-CONTAINING PROTEIN"/>
    <property type="match status" value="1"/>
</dbReference>
<dbReference type="SUPFAM" id="SSF57667">
    <property type="entry name" value="beta-beta-alpha zinc fingers"/>
    <property type="match status" value="3"/>
</dbReference>
<dbReference type="AlphaFoldDB" id="A0A8I6WIZ0"/>
<evidence type="ECO:0000256" key="1">
    <source>
        <dbReference type="SAM" id="MobiDB-lite"/>
    </source>
</evidence>
<dbReference type="PANTHER" id="PTHR46786">
    <property type="entry name" value="ZINC FINGER MATRIN-TYPE PROTEIN 3"/>
    <property type="match status" value="1"/>
</dbReference>
<dbReference type="GO" id="GO:0008270">
    <property type="term" value="F:zinc ion binding"/>
    <property type="evidence" value="ECO:0007669"/>
    <property type="project" value="InterPro"/>
</dbReference>
<sequence length="369" mass="39811">MDVRMNATQRSRLQIIKAPTVIKPHDQEGVGVARPCQVQSDQEEDYTAADIILKNAIERRKLAIRARRASGGADHQAPHPPVHNLASLPPAAPAHRAGTKRQATWLPPGASGVRQLPQNQLQALAPPRQHPAAPALAQYQGQHPAAPALAQYQGQPAQMEYEAAPVPVPVHPPQPPQMEHEAALVPVPVHPPPKQRPRQHATTPAAPYAPHAPDAAARMPPRQVNTSSKPPLHPRSPANPAAGNKPSIVCRVCGVRCMTAFNLRQHEEGRRHRNNVANAAGEVNVRCEMCDVHLSGELNVQEHYAGKQHLHRVFVSGASGAAGEINVRCEMCDVHLSGELNVQEHYAGKHHLRRVFLSSASGTAGNPAT</sequence>
<dbReference type="GO" id="GO:0003676">
    <property type="term" value="F:nucleic acid binding"/>
    <property type="evidence" value="ECO:0007669"/>
    <property type="project" value="InterPro"/>
</dbReference>
<dbReference type="Pfam" id="PF12874">
    <property type="entry name" value="zf-met"/>
    <property type="match status" value="3"/>
</dbReference>